<gene>
    <name evidence="1" type="ORF">JEODO184_00798</name>
</gene>
<dbReference type="InterPro" id="IPR003718">
    <property type="entry name" value="OsmC/Ohr_fam"/>
</dbReference>
<dbReference type="Proteomes" id="UP000589351">
    <property type="component" value="Unassembled WGS sequence"/>
</dbReference>
<protein>
    <recommendedName>
        <fullName evidence="3">OsmC-like protein</fullName>
    </recommendedName>
</protein>
<dbReference type="PANTHER" id="PTHR39624">
    <property type="entry name" value="PROTEIN INVOLVED IN RIMO-MEDIATED BETA-METHYLTHIOLATION OF RIBOSOMAL PROTEIN S12 YCAO"/>
    <property type="match status" value="1"/>
</dbReference>
<reference evidence="1 2" key="1">
    <citation type="submission" date="2020-07" db="EMBL/GenBank/DDBJ databases">
        <authorList>
            <person name="Criscuolo A."/>
        </authorList>
    </citation>
    <scope>NUCLEOTIDE SEQUENCE [LARGE SCALE GENOMIC DNA]</scope>
    <source>
        <strain evidence="1">CIP111649</strain>
    </source>
</reference>
<dbReference type="InterPro" id="IPR036102">
    <property type="entry name" value="OsmC/Ohrsf"/>
</dbReference>
<evidence type="ECO:0008006" key="3">
    <source>
        <dbReference type="Google" id="ProtNLM"/>
    </source>
</evidence>
<dbReference type="EMBL" id="CAJEWD010000006">
    <property type="protein sequence ID" value="CAD2075188.1"/>
    <property type="molecule type" value="Genomic_DNA"/>
</dbReference>
<accession>A0A6V7RDL1</accession>
<proteinExistence type="predicted"/>
<dbReference type="PANTHER" id="PTHR39624:SF2">
    <property type="entry name" value="OSMC-LIKE PROTEIN"/>
    <property type="match status" value="1"/>
</dbReference>
<dbReference type="AlphaFoldDB" id="A0A6V7RDL1"/>
<keyword evidence="2" id="KW-1185">Reference proteome</keyword>
<dbReference type="InterPro" id="IPR015946">
    <property type="entry name" value="KH_dom-like_a/b"/>
</dbReference>
<sequence>MIKLIKNKDQAHEITNDKNVTSIGAAQDSATEGFSPIDYITSSVAMCMALTLDAVLDRGDIEVDSYEIKTSAVKANTSPSRLEKIDVEIEFKGNVDDATKEKLVLIAKRGCTIGNTIEHGAPVNVSSN</sequence>
<comment type="caution">
    <text evidence="1">The sequence shown here is derived from an EMBL/GenBank/DDBJ whole genome shotgun (WGS) entry which is preliminary data.</text>
</comment>
<dbReference type="Pfam" id="PF02566">
    <property type="entry name" value="OsmC"/>
    <property type="match status" value="1"/>
</dbReference>
<name>A0A6V7RDL1_9STAP</name>
<dbReference type="RefSeq" id="WP_185125334.1">
    <property type="nucleotide sequence ID" value="NZ_CAJEWD010000006.1"/>
</dbReference>
<evidence type="ECO:0000313" key="2">
    <source>
        <dbReference type="Proteomes" id="UP000589351"/>
    </source>
</evidence>
<dbReference type="SUPFAM" id="SSF82784">
    <property type="entry name" value="OsmC-like"/>
    <property type="match status" value="1"/>
</dbReference>
<dbReference type="Gene3D" id="3.30.300.20">
    <property type="match status" value="1"/>
</dbReference>
<evidence type="ECO:0000313" key="1">
    <source>
        <dbReference type="EMBL" id="CAD2075188.1"/>
    </source>
</evidence>
<organism evidence="1 2">
    <name type="scientific">Jeotgalicoccus meleagridis</name>
    <dbReference type="NCBI Taxonomy" id="2759181"/>
    <lineage>
        <taxon>Bacteria</taxon>
        <taxon>Bacillati</taxon>
        <taxon>Bacillota</taxon>
        <taxon>Bacilli</taxon>
        <taxon>Bacillales</taxon>
        <taxon>Staphylococcaceae</taxon>
        <taxon>Jeotgalicoccus</taxon>
    </lineage>
</organism>